<dbReference type="AlphaFoldDB" id="A0A0L0NX04"/>
<dbReference type="Proteomes" id="UP000037122">
    <property type="component" value="Unassembled WGS sequence"/>
</dbReference>
<comment type="caution">
    <text evidence="2">The sequence shown here is derived from an EMBL/GenBank/DDBJ whole genome shotgun (WGS) entry which is preliminary data.</text>
</comment>
<protein>
    <submittedName>
        <fullName evidence="2">Uncharacterized protein</fullName>
    </submittedName>
</protein>
<evidence type="ECO:0000256" key="1">
    <source>
        <dbReference type="SAM" id="MobiDB-lite"/>
    </source>
</evidence>
<evidence type="ECO:0000313" key="3">
    <source>
        <dbReference type="Proteomes" id="UP000037122"/>
    </source>
</evidence>
<dbReference type="VEuPathDB" id="FungiDB:CJJ07_005542"/>
<dbReference type="VEuPathDB" id="FungiDB:CJI97_004372"/>
<feature type="compositionally biased region" description="Polar residues" evidence="1">
    <location>
        <begin position="109"/>
        <end position="119"/>
    </location>
</feature>
<name>A0A0L0NX04_CANAR</name>
<evidence type="ECO:0000313" key="2">
    <source>
        <dbReference type="EMBL" id="KND98737.1"/>
    </source>
</evidence>
<proteinExistence type="predicted"/>
<dbReference type="VEuPathDB" id="FungiDB:CJI96_0005333"/>
<gene>
    <name evidence="2" type="ORF">QG37_04642</name>
</gene>
<dbReference type="EMBL" id="LGST01000031">
    <property type="protein sequence ID" value="KND98737.1"/>
    <property type="molecule type" value="Genomic_DNA"/>
</dbReference>
<reference evidence="3" key="1">
    <citation type="journal article" date="2015" name="BMC Genomics">
        <title>Draft genome of a commonly misdiagnosed multidrug resistant pathogen Candida auris.</title>
        <authorList>
            <person name="Chatterjee S."/>
            <person name="Alampalli S.V."/>
            <person name="Nageshan R.K."/>
            <person name="Chettiar S.T."/>
            <person name="Joshi S."/>
            <person name="Tatu U.S."/>
        </authorList>
    </citation>
    <scope>NUCLEOTIDE SEQUENCE [LARGE SCALE GENOMIC DNA]</scope>
    <source>
        <strain evidence="3">6684</strain>
    </source>
</reference>
<accession>A0A0L0NX04</accession>
<feature type="region of interest" description="Disordered" evidence="1">
    <location>
        <begin position="28"/>
        <end position="49"/>
    </location>
</feature>
<feature type="region of interest" description="Disordered" evidence="1">
    <location>
        <begin position="150"/>
        <end position="177"/>
    </location>
</feature>
<organism evidence="2 3">
    <name type="scientific">Candidozyma auris</name>
    <name type="common">Yeast</name>
    <name type="synonym">Candida auris</name>
    <dbReference type="NCBI Taxonomy" id="498019"/>
    <lineage>
        <taxon>Eukaryota</taxon>
        <taxon>Fungi</taxon>
        <taxon>Dikarya</taxon>
        <taxon>Ascomycota</taxon>
        <taxon>Saccharomycotina</taxon>
        <taxon>Pichiomycetes</taxon>
        <taxon>Metschnikowiaceae</taxon>
        <taxon>Candidozyma</taxon>
    </lineage>
</organism>
<sequence>MSSVPIRKSVYDKLRPLLIELHSTSLPPVGSVTSTSSAPNSLSLASTTPTRSSLVGSHFDSIGSGLGSIFSGASSISSLSSGNRLSFGSISYEERKTSLVAPHERPLSPQVSGTGTVSTIEEDKKGEEAFSTPGTPLFKAKVSYLLDSGNGVKRQKSEVEDDKEAQETKRAAVKNST</sequence>
<feature type="region of interest" description="Disordered" evidence="1">
    <location>
        <begin position="98"/>
        <end position="133"/>
    </location>
</feature>
<dbReference type="VEuPathDB" id="FungiDB:B9J08_004310"/>
<dbReference type="VEuPathDB" id="FungiDB:CJJ09_005108"/>
<dbReference type="VEuPathDB" id="FungiDB:QG37_04642"/>